<protein>
    <submittedName>
        <fullName evidence="2">Uncharacterized protein</fullName>
    </submittedName>
</protein>
<proteinExistence type="predicted"/>
<name>A0ABQ4BCP2_9ACTN</name>
<dbReference type="EMBL" id="BOMS01000063">
    <property type="protein sequence ID" value="GIE68454.1"/>
    <property type="molecule type" value="Genomic_DNA"/>
</dbReference>
<comment type="caution">
    <text evidence="2">The sequence shown here is derived from an EMBL/GenBank/DDBJ whole genome shotgun (WGS) entry which is preliminary data.</text>
</comment>
<evidence type="ECO:0000256" key="1">
    <source>
        <dbReference type="SAM" id="MobiDB-lite"/>
    </source>
</evidence>
<dbReference type="Proteomes" id="UP000624709">
    <property type="component" value="Unassembled WGS sequence"/>
</dbReference>
<keyword evidence="3" id="KW-1185">Reference proteome</keyword>
<feature type="compositionally biased region" description="Basic residues" evidence="1">
    <location>
        <begin position="438"/>
        <end position="451"/>
    </location>
</feature>
<accession>A0ABQ4BCP2</accession>
<reference evidence="2 3" key="1">
    <citation type="submission" date="2021-01" db="EMBL/GenBank/DDBJ databases">
        <title>Whole genome shotgun sequence of Actinoplanes palleronii NBRC 14916.</title>
        <authorList>
            <person name="Komaki H."/>
            <person name="Tamura T."/>
        </authorList>
    </citation>
    <scope>NUCLEOTIDE SEQUENCE [LARGE SCALE GENOMIC DNA]</scope>
    <source>
        <strain evidence="2 3">NBRC 14916</strain>
    </source>
</reference>
<evidence type="ECO:0000313" key="3">
    <source>
        <dbReference type="Proteomes" id="UP000624709"/>
    </source>
</evidence>
<gene>
    <name evidence="2" type="ORF">Apa02nite_045620</name>
</gene>
<dbReference type="RefSeq" id="WP_203826783.1">
    <property type="nucleotide sequence ID" value="NZ_BAAATY010000012.1"/>
</dbReference>
<sequence length="451" mass="49523">MRSLVDGHHPRLLAWHHVRQYAVPPSMIKTATARRQAGDWAGACAAARVDPDLNTRFLDDRHGRALADEIRTDLLHLAPDLLRWHLPRIRTGLLRPGLTLSLVRYSPRLHLVARTAPAWADADQRITLALWDGSAAAGATRPHRRFRLDLHRHLWDARHAAELRERSGAATWPATKGETADTWAEDGCAAHRWEAEADLLRQAEGRPSDPVLVRLDARTTHLLPARTAPSTTAAGKALVLPDAATWIPPDLELLHAGLIEPGQLHPLVAAALAPGAPPSTAPRPDQPRLVDCRGDQHRIALRDGVLSALDHDPVELLREEILVAFGGTPLPCLQVIDRAARRPETLVDIRARLDHGDLSGALAAVAVLLGPDAVLRDGPLRDELARVEQRHVTYQQYRAGLIGPLPDKPARRRKTWTSPPAGETPGQARPPAGERPRQARPKTPTKTKVIR</sequence>
<organism evidence="2 3">
    <name type="scientific">Actinoplanes palleronii</name>
    <dbReference type="NCBI Taxonomy" id="113570"/>
    <lineage>
        <taxon>Bacteria</taxon>
        <taxon>Bacillati</taxon>
        <taxon>Actinomycetota</taxon>
        <taxon>Actinomycetes</taxon>
        <taxon>Micromonosporales</taxon>
        <taxon>Micromonosporaceae</taxon>
        <taxon>Actinoplanes</taxon>
    </lineage>
</organism>
<feature type="region of interest" description="Disordered" evidence="1">
    <location>
        <begin position="398"/>
        <end position="451"/>
    </location>
</feature>
<evidence type="ECO:0000313" key="2">
    <source>
        <dbReference type="EMBL" id="GIE68454.1"/>
    </source>
</evidence>